<evidence type="ECO:0000313" key="6">
    <source>
        <dbReference type="EMBL" id="EMY14660.1"/>
    </source>
</evidence>
<comment type="caution">
    <text evidence="6">The sequence shown here is derived from an EMBL/GenBank/DDBJ whole genome shotgun (WGS) entry which is preliminary data.</text>
</comment>
<evidence type="ECO:0000256" key="3">
    <source>
        <dbReference type="ARBA" id="ARBA00022840"/>
    </source>
</evidence>
<feature type="domain" description="ATP-grasp" evidence="5">
    <location>
        <begin position="174"/>
        <end position="386"/>
    </location>
</feature>
<dbReference type="Proteomes" id="UP000012249">
    <property type="component" value="Unassembled WGS sequence"/>
</dbReference>
<protein>
    <submittedName>
        <fullName evidence="6">ATP-grasp domain protein</fullName>
    </submittedName>
</protein>
<gene>
    <name evidence="6" type="ORF">LEP1GSC043_2531</name>
</gene>
<dbReference type="SUPFAM" id="SSF56059">
    <property type="entry name" value="Glutathione synthetase ATP-binding domain-like"/>
    <property type="match status" value="1"/>
</dbReference>
<dbReference type="Gene3D" id="3.30.470.20">
    <property type="entry name" value="ATP-grasp fold, B domain"/>
    <property type="match status" value="1"/>
</dbReference>
<dbReference type="AlphaFoldDB" id="N1UF54"/>
<dbReference type="Gene3D" id="3.40.50.20">
    <property type="match status" value="1"/>
</dbReference>
<dbReference type="PANTHER" id="PTHR43585:SF2">
    <property type="entry name" value="ATP-GRASP ENZYME FSQD"/>
    <property type="match status" value="1"/>
</dbReference>
<dbReference type="EMBL" id="AHMI02000145">
    <property type="protein sequence ID" value="EMY14660.1"/>
    <property type="molecule type" value="Genomic_DNA"/>
</dbReference>
<evidence type="ECO:0000256" key="4">
    <source>
        <dbReference type="PROSITE-ProRule" id="PRU00409"/>
    </source>
</evidence>
<dbReference type="GO" id="GO:0005524">
    <property type="term" value="F:ATP binding"/>
    <property type="evidence" value="ECO:0007669"/>
    <property type="project" value="UniProtKB-UniRule"/>
</dbReference>
<organism evidence="6 7">
    <name type="scientific">Leptospira weilii str. Ecochallenge</name>
    <dbReference type="NCBI Taxonomy" id="1049986"/>
    <lineage>
        <taxon>Bacteria</taxon>
        <taxon>Pseudomonadati</taxon>
        <taxon>Spirochaetota</taxon>
        <taxon>Spirochaetia</taxon>
        <taxon>Leptospirales</taxon>
        <taxon>Leptospiraceae</taxon>
        <taxon>Leptospira</taxon>
    </lineage>
</organism>
<keyword evidence="2 4" id="KW-0547">Nucleotide-binding</keyword>
<dbReference type="Pfam" id="PF13535">
    <property type="entry name" value="ATP-grasp_4"/>
    <property type="match status" value="1"/>
</dbReference>
<name>N1UF54_9LEPT</name>
<dbReference type="PANTHER" id="PTHR43585">
    <property type="entry name" value="FUMIPYRROLE BIOSYNTHESIS PROTEIN C"/>
    <property type="match status" value="1"/>
</dbReference>
<reference evidence="6 7" key="1">
    <citation type="submission" date="2013-02" db="EMBL/GenBank/DDBJ databases">
        <authorList>
            <person name="Harkins D.M."/>
            <person name="Durkin A.S."/>
            <person name="Brinkac L.M."/>
            <person name="Haft D.H."/>
            <person name="Selengut J.D."/>
            <person name="Sanka R."/>
            <person name="DePew J."/>
            <person name="Purushe J."/>
            <person name="Haake D.A."/>
            <person name="Matsunaga J."/>
            <person name="Vinetz J.M."/>
            <person name="Sutton G.G."/>
            <person name="Nierman W.C."/>
            <person name="Fouts D.E."/>
        </authorList>
    </citation>
    <scope>NUCLEOTIDE SEQUENCE [LARGE SCALE GENOMIC DNA]</scope>
    <source>
        <strain evidence="6 7">Ecochallenge</strain>
    </source>
</reference>
<dbReference type="PROSITE" id="PS50975">
    <property type="entry name" value="ATP_GRASP"/>
    <property type="match status" value="1"/>
</dbReference>
<proteinExistence type="predicted"/>
<sequence>MDGRLHVDPFFKTCAEIRCLTAIHVHQTKPKMIPTRKKFGREKTNASAPIRFLLRSSHTARKNPLTFSRIKRNLRMMKEKGYFLSIGAGPNQVPLISAAIGLGYSVIAVDRNNHAPGLKMSSLRIMESVTEYRKILKTVSEIPLQGEILGVGTRSYGKATYTASYIADKLKLRYASLESVGICSDKNLLKETAKKIGILTPENYDISTLKNQFPFVYKPSQGSGKEGIRTFHDPKEWESFLKSKKKNSRSRVSKKKTNADKEEWIAEEYIPGFEITVCGLIQNGKFFPASISHKDVTKYAPYLEIAHTLPFLRCELIGEILLNCRALAAATKMNDCPFVAEFRINPQGEIYLIEAVPEVGGEFLADTLIPNYFGSSYFENLVKLLTGEKIEPFLNYSKIPKKYAGIFFSAPPEGKSKLVEHSEFVIKGKEKIIFDRKLKQHGEILRTSEGNAIRTRSIGVLGPDQNDQTLENWKQSVLQRLEGKFESV</sequence>
<accession>N1UF54</accession>
<evidence type="ECO:0000256" key="2">
    <source>
        <dbReference type="ARBA" id="ARBA00022741"/>
    </source>
</evidence>
<evidence type="ECO:0000256" key="1">
    <source>
        <dbReference type="ARBA" id="ARBA00022598"/>
    </source>
</evidence>
<keyword evidence="1" id="KW-0436">Ligase</keyword>
<evidence type="ECO:0000259" key="5">
    <source>
        <dbReference type="PROSITE" id="PS50975"/>
    </source>
</evidence>
<keyword evidence="3 4" id="KW-0067">ATP-binding</keyword>
<dbReference type="InterPro" id="IPR052032">
    <property type="entry name" value="ATP-dep_AA_Ligase"/>
</dbReference>
<evidence type="ECO:0000313" key="7">
    <source>
        <dbReference type="Proteomes" id="UP000012249"/>
    </source>
</evidence>
<dbReference type="GO" id="GO:0046872">
    <property type="term" value="F:metal ion binding"/>
    <property type="evidence" value="ECO:0007669"/>
    <property type="project" value="InterPro"/>
</dbReference>
<dbReference type="InterPro" id="IPR011761">
    <property type="entry name" value="ATP-grasp"/>
</dbReference>
<dbReference type="GO" id="GO:0016874">
    <property type="term" value="F:ligase activity"/>
    <property type="evidence" value="ECO:0007669"/>
    <property type="project" value="UniProtKB-KW"/>
</dbReference>